<dbReference type="Proteomes" id="UP000299102">
    <property type="component" value="Unassembled WGS sequence"/>
</dbReference>
<evidence type="ECO:0000313" key="1">
    <source>
        <dbReference type="EMBL" id="GBP54508.1"/>
    </source>
</evidence>
<organism evidence="1 2">
    <name type="scientific">Eumeta variegata</name>
    <name type="common">Bagworm moth</name>
    <name type="synonym">Eumeta japonica</name>
    <dbReference type="NCBI Taxonomy" id="151549"/>
    <lineage>
        <taxon>Eukaryota</taxon>
        <taxon>Metazoa</taxon>
        <taxon>Ecdysozoa</taxon>
        <taxon>Arthropoda</taxon>
        <taxon>Hexapoda</taxon>
        <taxon>Insecta</taxon>
        <taxon>Pterygota</taxon>
        <taxon>Neoptera</taxon>
        <taxon>Endopterygota</taxon>
        <taxon>Lepidoptera</taxon>
        <taxon>Glossata</taxon>
        <taxon>Ditrysia</taxon>
        <taxon>Tineoidea</taxon>
        <taxon>Psychidae</taxon>
        <taxon>Oiketicinae</taxon>
        <taxon>Eumeta</taxon>
    </lineage>
</organism>
<dbReference type="AlphaFoldDB" id="A0A4C1WT14"/>
<gene>
    <name evidence="1" type="ORF">EVAR_47380_1</name>
</gene>
<keyword evidence="2" id="KW-1185">Reference proteome</keyword>
<name>A0A4C1WT14_EUMVA</name>
<protein>
    <submittedName>
        <fullName evidence="1">Uncharacterized protein</fullName>
    </submittedName>
</protein>
<proteinExistence type="predicted"/>
<sequence length="87" mass="9281">MAQIPKAFIGNPTFEIHPQGANPTSGRRGRIATVERGVKPAHYWGLSPTGEKNPLMIATAGGAGLGYPLCESLLLLMKKQCCNLYGL</sequence>
<accession>A0A4C1WT14</accession>
<evidence type="ECO:0000313" key="2">
    <source>
        <dbReference type="Proteomes" id="UP000299102"/>
    </source>
</evidence>
<dbReference type="EMBL" id="BGZK01000648">
    <property type="protein sequence ID" value="GBP54508.1"/>
    <property type="molecule type" value="Genomic_DNA"/>
</dbReference>
<reference evidence="1 2" key="1">
    <citation type="journal article" date="2019" name="Commun. Biol.">
        <title>The bagworm genome reveals a unique fibroin gene that provides high tensile strength.</title>
        <authorList>
            <person name="Kono N."/>
            <person name="Nakamura H."/>
            <person name="Ohtoshi R."/>
            <person name="Tomita M."/>
            <person name="Numata K."/>
            <person name="Arakawa K."/>
        </authorList>
    </citation>
    <scope>NUCLEOTIDE SEQUENCE [LARGE SCALE GENOMIC DNA]</scope>
</reference>
<comment type="caution">
    <text evidence="1">The sequence shown here is derived from an EMBL/GenBank/DDBJ whole genome shotgun (WGS) entry which is preliminary data.</text>
</comment>